<accession>A0A167ZSK3</accession>
<keyword evidence="1" id="KW-0479">Metal-binding</keyword>
<evidence type="ECO:0000256" key="1">
    <source>
        <dbReference type="PROSITE-ProRule" id="PRU00042"/>
    </source>
</evidence>
<dbReference type="Proteomes" id="UP000242877">
    <property type="component" value="Unassembled WGS sequence"/>
</dbReference>
<reference evidence="4 5" key="1">
    <citation type="journal article" date="2016" name="Genome Biol. Evol.">
        <title>Divergent and convergent evolution of fungal pathogenicity.</title>
        <authorList>
            <person name="Shang Y."/>
            <person name="Xiao G."/>
            <person name="Zheng P."/>
            <person name="Cen K."/>
            <person name="Zhan S."/>
            <person name="Wang C."/>
        </authorList>
    </citation>
    <scope>NUCLEOTIDE SEQUENCE [LARGE SCALE GENOMIC DNA]</scope>
    <source>
        <strain evidence="4 5">ARSEF 7405</strain>
    </source>
</reference>
<organism evidence="4 5">
    <name type="scientific">Ascosphaera apis ARSEF 7405</name>
    <dbReference type="NCBI Taxonomy" id="392613"/>
    <lineage>
        <taxon>Eukaryota</taxon>
        <taxon>Fungi</taxon>
        <taxon>Dikarya</taxon>
        <taxon>Ascomycota</taxon>
        <taxon>Pezizomycotina</taxon>
        <taxon>Eurotiomycetes</taxon>
        <taxon>Eurotiomycetidae</taxon>
        <taxon>Onygenales</taxon>
        <taxon>Ascosphaeraceae</taxon>
        <taxon>Ascosphaera</taxon>
    </lineage>
</organism>
<dbReference type="InterPro" id="IPR036236">
    <property type="entry name" value="Znf_C2H2_sf"/>
</dbReference>
<name>A0A167ZSK3_9EURO</name>
<evidence type="ECO:0000256" key="2">
    <source>
        <dbReference type="SAM" id="MobiDB-lite"/>
    </source>
</evidence>
<keyword evidence="1" id="KW-0863">Zinc-finger</keyword>
<dbReference type="OrthoDB" id="4822at2759"/>
<feature type="compositionally biased region" description="Basic and acidic residues" evidence="2">
    <location>
        <begin position="139"/>
        <end position="155"/>
    </location>
</feature>
<comment type="caution">
    <text evidence="4">The sequence shown here is derived from an EMBL/GenBank/DDBJ whole genome shotgun (WGS) entry which is preliminary data.</text>
</comment>
<protein>
    <submittedName>
        <fullName evidence="4">C2H2 type zinc finger domain-containing protein</fullName>
    </submittedName>
</protein>
<feature type="domain" description="C2H2-type" evidence="3">
    <location>
        <begin position="23"/>
        <end position="52"/>
    </location>
</feature>
<dbReference type="InterPro" id="IPR013087">
    <property type="entry name" value="Znf_C2H2_type"/>
</dbReference>
<keyword evidence="1" id="KW-0862">Zinc</keyword>
<dbReference type="PROSITE" id="PS00028">
    <property type="entry name" value="ZINC_FINGER_C2H2_1"/>
    <property type="match status" value="1"/>
</dbReference>
<feature type="compositionally biased region" description="Gly residues" evidence="2">
    <location>
        <begin position="95"/>
        <end position="105"/>
    </location>
</feature>
<dbReference type="SUPFAM" id="SSF57667">
    <property type="entry name" value="beta-beta-alpha zinc fingers"/>
    <property type="match status" value="1"/>
</dbReference>
<dbReference type="EMBL" id="AZGZ01000009">
    <property type="protein sequence ID" value="KZZ93044.1"/>
    <property type="molecule type" value="Genomic_DNA"/>
</dbReference>
<gene>
    <name evidence="4" type="ORF">AAP_02510</name>
</gene>
<evidence type="ECO:0000313" key="5">
    <source>
        <dbReference type="Proteomes" id="UP000242877"/>
    </source>
</evidence>
<dbReference type="GO" id="GO:0008270">
    <property type="term" value="F:zinc ion binding"/>
    <property type="evidence" value="ECO:0007669"/>
    <property type="project" value="UniProtKB-KW"/>
</dbReference>
<sequence>MAPRGFTNPAPKTESARSALSSFHCSLCNKSYSRHPEYEAHIGSYDHQHKKRLRDLKQLSKDPNAAERARRAERKADEKAGLLVVENKAPAPADRGGGAGPGFKKGGFKSSFASITGPSRQKPVKNVLGDDEDETTENNTRDESAAVPEEKKVPKDPQTTSKDGQSEENTDTDEEELISASQADGGYYDPFNPTGCSSSCPGRASAAAR</sequence>
<dbReference type="PROSITE" id="PS50157">
    <property type="entry name" value="ZINC_FINGER_C2H2_2"/>
    <property type="match status" value="1"/>
</dbReference>
<feature type="compositionally biased region" description="Acidic residues" evidence="2">
    <location>
        <begin position="166"/>
        <end position="177"/>
    </location>
</feature>
<dbReference type="AlphaFoldDB" id="A0A167ZSK3"/>
<feature type="compositionally biased region" description="Basic and acidic residues" evidence="2">
    <location>
        <begin position="55"/>
        <end position="80"/>
    </location>
</feature>
<feature type="region of interest" description="Disordered" evidence="2">
    <location>
        <begin position="43"/>
        <end position="209"/>
    </location>
</feature>
<dbReference type="PANTHER" id="PTHR47251">
    <property type="entry name" value="FINGER DOMAIN PROTEIN, PUTATIVE (AFU_ORTHOLOGUE AFUA_3G04180)-RELATED"/>
    <property type="match status" value="1"/>
</dbReference>
<proteinExistence type="predicted"/>
<keyword evidence="5" id="KW-1185">Reference proteome</keyword>
<evidence type="ECO:0000259" key="3">
    <source>
        <dbReference type="PROSITE" id="PS50157"/>
    </source>
</evidence>
<dbReference type="PANTHER" id="PTHR47251:SF1">
    <property type="entry name" value="FINGER DOMAIN PROTEIN, PUTATIVE (AFU_ORTHOLOGUE AFUA_3G04180)-RELATED"/>
    <property type="match status" value="1"/>
</dbReference>
<evidence type="ECO:0000313" key="4">
    <source>
        <dbReference type="EMBL" id="KZZ93044.1"/>
    </source>
</evidence>
<dbReference type="VEuPathDB" id="FungiDB:AAP_02510"/>